<dbReference type="STRING" id="1470434.AZF00_04165"/>
<dbReference type="AlphaFoldDB" id="A0A127M2T7"/>
<dbReference type="RefSeq" id="WP_008246162.1">
    <property type="nucleotide sequence ID" value="NZ_CP014544.1"/>
</dbReference>
<sequence>MNVDKAKKRIAKQVKKGFHGYPLISLAYFGKSPDSASEVVISFISEEGAAAQEQKFSCEQDAREDETIQSILVKIIERADVATVLETEGVSLGG</sequence>
<protein>
    <submittedName>
        <fullName evidence="1">Uncharacterized protein</fullName>
    </submittedName>
</protein>
<name>A0A127M2T7_9GAMM</name>
<dbReference type="EMBL" id="CP014544">
    <property type="protein sequence ID" value="AMO67540.1"/>
    <property type="molecule type" value="Genomic_DNA"/>
</dbReference>
<accession>A0A127M2T7</accession>
<gene>
    <name evidence="1" type="ORF">AZF00_04165</name>
</gene>
<organism evidence="1 2">
    <name type="scientific">Zhongshania aliphaticivorans</name>
    <dbReference type="NCBI Taxonomy" id="1470434"/>
    <lineage>
        <taxon>Bacteria</taxon>
        <taxon>Pseudomonadati</taxon>
        <taxon>Pseudomonadota</taxon>
        <taxon>Gammaproteobacteria</taxon>
        <taxon>Cellvibrionales</taxon>
        <taxon>Spongiibacteraceae</taxon>
        <taxon>Zhongshania</taxon>
    </lineage>
</organism>
<dbReference type="KEGG" id="zal:AZF00_04165"/>
<proteinExistence type="predicted"/>
<dbReference type="Proteomes" id="UP000074119">
    <property type="component" value="Chromosome"/>
</dbReference>
<reference evidence="1 2" key="1">
    <citation type="submission" date="2015-12" db="EMBL/GenBank/DDBJ databases">
        <authorList>
            <person name="Shamseldin A."/>
            <person name="Moawad H."/>
            <person name="Abd El-Rahim W.M."/>
            <person name="Sadowsky M.J."/>
        </authorList>
    </citation>
    <scope>NUCLEOTIDE SEQUENCE [LARGE SCALE GENOMIC DNA]</scope>
    <source>
        <strain evidence="1 2">SM2</strain>
    </source>
</reference>
<evidence type="ECO:0000313" key="1">
    <source>
        <dbReference type="EMBL" id="AMO67540.1"/>
    </source>
</evidence>
<evidence type="ECO:0000313" key="2">
    <source>
        <dbReference type="Proteomes" id="UP000074119"/>
    </source>
</evidence>